<feature type="non-terminal residue" evidence="1">
    <location>
        <position position="63"/>
    </location>
</feature>
<name>A0A0L7KNP4_OPEBR</name>
<evidence type="ECO:0000313" key="2">
    <source>
        <dbReference type="Proteomes" id="UP000037510"/>
    </source>
</evidence>
<accession>A0A0L7KNP4</accession>
<dbReference type="EMBL" id="JTDY01008380">
    <property type="protein sequence ID" value="KOB64594.1"/>
    <property type="molecule type" value="Genomic_DNA"/>
</dbReference>
<reference evidence="1 2" key="1">
    <citation type="journal article" date="2015" name="Genome Biol. Evol.">
        <title>The genome of winter moth (Operophtera brumata) provides a genomic perspective on sexual dimorphism and phenology.</title>
        <authorList>
            <person name="Derks M.F."/>
            <person name="Smit S."/>
            <person name="Salis L."/>
            <person name="Schijlen E."/>
            <person name="Bossers A."/>
            <person name="Mateman C."/>
            <person name="Pijl A.S."/>
            <person name="de Ridder D."/>
            <person name="Groenen M.A."/>
            <person name="Visser M.E."/>
            <person name="Megens H.J."/>
        </authorList>
    </citation>
    <scope>NUCLEOTIDE SEQUENCE [LARGE SCALE GENOMIC DNA]</scope>
    <source>
        <strain evidence="1">WM2013NL</strain>
        <tissue evidence="1">Head and thorax</tissue>
    </source>
</reference>
<sequence length="63" mass="6854">MAVPGADRRRVPPQAVVVVLHAQDAGRHPAVTPRKKFKCPECTNTEMLSADATHMTQRSGCID</sequence>
<dbReference type="Proteomes" id="UP000037510">
    <property type="component" value="Unassembled WGS sequence"/>
</dbReference>
<evidence type="ECO:0000313" key="1">
    <source>
        <dbReference type="EMBL" id="KOB64594.1"/>
    </source>
</evidence>
<organism evidence="1 2">
    <name type="scientific">Operophtera brumata</name>
    <name type="common">Winter moth</name>
    <name type="synonym">Phalaena brumata</name>
    <dbReference type="NCBI Taxonomy" id="104452"/>
    <lineage>
        <taxon>Eukaryota</taxon>
        <taxon>Metazoa</taxon>
        <taxon>Ecdysozoa</taxon>
        <taxon>Arthropoda</taxon>
        <taxon>Hexapoda</taxon>
        <taxon>Insecta</taxon>
        <taxon>Pterygota</taxon>
        <taxon>Neoptera</taxon>
        <taxon>Endopterygota</taxon>
        <taxon>Lepidoptera</taxon>
        <taxon>Glossata</taxon>
        <taxon>Ditrysia</taxon>
        <taxon>Geometroidea</taxon>
        <taxon>Geometridae</taxon>
        <taxon>Larentiinae</taxon>
        <taxon>Operophtera</taxon>
    </lineage>
</organism>
<dbReference type="AlphaFoldDB" id="A0A0L7KNP4"/>
<protein>
    <submittedName>
        <fullName evidence="1">Uncharacterized protein</fullName>
    </submittedName>
</protein>
<comment type="caution">
    <text evidence="1">The sequence shown here is derived from an EMBL/GenBank/DDBJ whole genome shotgun (WGS) entry which is preliminary data.</text>
</comment>
<gene>
    <name evidence="1" type="ORF">OBRU01_23994</name>
</gene>
<dbReference type="STRING" id="104452.A0A0L7KNP4"/>
<proteinExistence type="predicted"/>
<keyword evidence="2" id="KW-1185">Reference proteome</keyword>